<dbReference type="AlphaFoldDB" id="A0AAW2ZCH5"/>
<feature type="compositionally biased region" description="Low complexity" evidence="8">
    <location>
        <begin position="140"/>
        <end position="149"/>
    </location>
</feature>
<keyword evidence="5 7" id="KW-0175">Coiled coil</keyword>
<feature type="compositionally biased region" description="Basic and acidic residues" evidence="8">
    <location>
        <begin position="104"/>
        <end position="115"/>
    </location>
</feature>
<name>A0AAW2ZCH5_9EUKA</name>
<keyword evidence="4" id="KW-0333">Golgi apparatus</keyword>
<evidence type="ECO:0000256" key="8">
    <source>
        <dbReference type="SAM" id="MobiDB-lite"/>
    </source>
</evidence>
<dbReference type="GO" id="GO:0000139">
    <property type="term" value="C:Golgi membrane"/>
    <property type="evidence" value="ECO:0007669"/>
    <property type="project" value="UniProtKB-SubCell"/>
</dbReference>
<dbReference type="Proteomes" id="UP001431209">
    <property type="component" value="Unassembled WGS sequence"/>
</dbReference>
<keyword evidence="11" id="KW-1185">Reference proteome</keyword>
<dbReference type="PANTHER" id="PTHR13815">
    <property type="entry name" value="GOLGIN-84"/>
    <property type="match status" value="1"/>
</dbReference>
<reference evidence="10 11" key="1">
    <citation type="submission" date="2024-03" db="EMBL/GenBank/DDBJ databases">
        <title>The Acrasis kona genome and developmental transcriptomes reveal deep origins of eukaryotic multicellular pathways.</title>
        <authorList>
            <person name="Sheikh S."/>
            <person name="Fu C.-J."/>
            <person name="Brown M.W."/>
            <person name="Baldauf S.L."/>
        </authorList>
    </citation>
    <scope>NUCLEOTIDE SEQUENCE [LARGE SCALE GENOMIC DNA]</scope>
    <source>
        <strain evidence="10 11">ATCC MYA-3509</strain>
    </source>
</reference>
<evidence type="ECO:0000256" key="3">
    <source>
        <dbReference type="ARBA" id="ARBA00022989"/>
    </source>
</evidence>
<protein>
    <submittedName>
        <fullName evidence="10">Golgin subfamily A member</fullName>
    </submittedName>
</protein>
<comment type="caution">
    <text evidence="10">The sequence shown here is derived from an EMBL/GenBank/DDBJ whole genome shotgun (WGS) entry which is preliminary data.</text>
</comment>
<feature type="compositionally biased region" description="Basic and acidic residues" evidence="8">
    <location>
        <begin position="126"/>
        <end position="139"/>
    </location>
</feature>
<sequence>MSMFNLSSVVKWTENVLESVDQKAASVIKDGDEKKFKKRSKDFKKEDDDEIIITEQDIKVTHIPKKKEVSKEEVSEKKLQDALDYTRKYFKEDDVVNMTMKQPKKAEKQPEEPKSEPTNIPDVSVEEGKDVTPNEDPKDPITTPTTSDPSETKLIEENKFLKQNIAHLHEEVQEVNRIKEIVSNKYKDLVKQLQNKEQYTKESQDRLENQVSRLLGDKLKTDTEFASALDDREKTQKQLQKKIDELIQQLKAKDSQVSDLQQEKIRLANESLQHQRHFDEESNNLKNQLETKTEELQNEKERTKTLQSEFTNKESNLLDEKNHLENEYTELNTLLTMKNEDASRFENLIKIKDTELKLKEQELAEYKQRAAKVLLIRDKQIEELKKNLESNNGGDSKNQNSSSSSASSTLDDFHDSELLAALDREDLNMDLDRLRGENQELLATIDLLKRQSEAETTSNRFKIRNLEKSIEKEKQNSAKTQQTIASLKLNSDEMRHRFEMERKSSSDGLKNAQLEIKKLNAIIVKSQQAQNNSHGELEMRARVMAESLIEKQSQLETLNSEKAALALELEKSKQRIREVELISRVTPITPRKQRFSNVDDDDDDDGVMLADSTVTVKRHKFFRNLSNRGFLAKKFATSVGALDRFSIMAGRYLKRLPILRMFFVLYLLTLHLWVIYVTSHNVHEDSLHNSLSHADTFIGPSISE</sequence>
<feature type="compositionally biased region" description="Low complexity" evidence="8">
    <location>
        <begin position="390"/>
        <end position="408"/>
    </location>
</feature>
<evidence type="ECO:0000256" key="2">
    <source>
        <dbReference type="ARBA" id="ARBA00022692"/>
    </source>
</evidence>
<feature type="coiled-coil region" evidence="7">
    <location>
        <begin position="424"/>
        <end position="582"/>
    </location>
</feature>
<feature type="region of interest" description="Disordered" evidence="8">
    <location>
        <begin position="94"/>
        <end position="152"/>
    </location>
</feature>
<dbReference type="GO" id="GO:0000301">
    <property type="term" value="P:retrograde transport, vesicle recycling within Golgi"/>
    <property type="evidence" value="ECO:0007669"/>
    <property type="project" value="TreeGrafter"/>
</dbReference>
<gene>
    <name evidence="10" type="ORF">AKO1_001465</name>
</gene>
<accession>A0AAW2ZCH5</accession>
<evidence type="ECO:0000256" key="9">
    <source>
        <dbReference type="SAM" id="Phobius"/>
    </source>
</evidence>
<evidence type="ECO:0000256" key="6">
    <source>
        <dbReference type="ARBA" id="ARBA00023136"/>
    </source>
</evidence>
<evidence type="ECO:0000256" key="7">
    <source>
        <dbReference type="SAM" id="Coils"/>
    </source>
</evidence>
<dbReference type="GO" id="GO:0007030">
    <property type="term" value="P:Golgi organization"/>
    <property type="evidence" value="ECO:0007669"/>
    <property type="project" value="InterPro"/>
</dbReference>
<organism evidence="10 11">
    <name type="scientific">Acrasis kona</name>
    <dbReference type="NCBI Taxonomy" id="1008807"/>
    <lineage>
        <taxon>Eukaryota</taxon>
        <taxon>Discoba</taxon>
        <taxon>Heterolobosea</taxon>
        <taxon>Tetramitia</taxon>
        <taxon>Eutetramitia</taxon>
        <taxon>Acrasidae</taxon>
        <taxon>Acrasis</taxon>
    </lineage>
</organism>
<dbReference type="Pfam" id="PF09787">
    <property type="entry name" value="Golgin_A5"/>
    <property type="match status" value="1"/>
</dbReference>
<dbReference type="InterPro" id="IPR019177">
    <property type="entry name" value="Golgin_subfamily_A_member_5"/>
</dbReference>
<evidence type="ECO:0000313" key="10">
    <source>
        <dbReference type="EMBL" id="KAL0486555.1"/>
    </source>
</evidence>
<dbReference type="EMBL" id="JAOPGA020001241">
    <property type="protein sequence ID" value="KAL0486555.1"/>
    <property type="molecule type" value="Genomic_DNA"/>
</dbReference>
<feature type="transmembrane region" description="Helical" evidence="9">
    <location>
        <begin position="658"/>
        <end position="676"/>
    </location>
</feature>
<keyword evidence="2 9" id="KW-0812">Transmembrane</keyword>
<feature type="region of interest" description="Disordered" evidence="8">
    <location>
        <begin position="387"/>
        <end position="410"/>
    </location>
</feature>
<evidence type="ECO:0000256" key="4">
    <source>
        <dbReference type="ARBA" id="ARBA00023034"/>
    </source>
</evidence>
<dbReference type="PANTHER" id="PTHR13815:SF7">
    <property type="entry name" value="GOLGIN SUBFAMILY A MEMBER 5"/>
    <property type="match status" value="1"/>
</dbReference>
<proteinExistence type="predicted"/>
<keyword evidence="6 9" id="KW-0472">Membrane</keyword>
<evidence type="ECO:0000256" key="1">
    <source>
        <dbReference type="ARBA" id="ARBA00004194"/>
    </source>
</evidence>
<evidence type="ECO:0000313" key="11">
    <source>
        <dbReference type="Proteomes" id="UP001431209"/>
    </source>
</evidence>
<keyword evidence="3 9" id="KW-1133">Transmembrane helix</keyword>
<evidence type="ECO:0000256" key="5">
    <source>
        <dbReference type="ARBA" id="ARBA00023054"/>
    </source>
</evidence>
<comment type="subcellular location">
    <subcellularLocation>
        <location evidence="1">Golgi apparatus membrane</location>
        <topology evidence="1">Single-pass membrane protein</topology>
    </subcellularLocation>
</comment>
<dbReference type="GO" id="GO:0031985">
    <property type="term" value="C:Golgi cisterna"/>
    <property type="evidence" value="ECO:0007669"/>
    <property type="project" value="TreeGrafter"/>
</dbReference>